<dbReference type="PANTHER" id="PTHR42781:SF4">
    <property type="entry name" value="SPERMIDINE_PUTRESCINE IMPORT ATP-BINDING PROTEIN POTA"/>
    <property type="match status" value="1"/>
</dbReference>
<evidence type="ECO:0000259" key="4">
    <source>
        <dbReference type="PROSITE" id="PS50893"/>
    </source>
</evidence>
<proteinExistence type="predicted"/>
<dbReference type="FunFam" id="3.40.50.300:FF:000042">
    <property type="entry name" value="Maltose/maltodextrin ABC transporter, ATP-binding protein"/>
    <property type="match status" value="1"/>
</dbReference>
<dbReference type="SUPFAM" id="SSF50331">
    <property type="entry name" value="MOP-like"/>
    <property type="match status" value="1"/>
</dbReference>
<dbReference type="Pfam" id="PF00005">
    <property type="entry name" value="ABC_tran"/>
    <property type="match status" value="1"/>
</dbReference>
<feature type="domain" description="ABC transporter" evidence="4">
    <location>
        <begin position="4"/>
        <end position="234"/>
    </location>
</feature>
<keyword evidence="1" id="KW-0813">Transport</keyword>
<dbReference type="Gene3D" id="2.40.50.100">
    <property type="match status" value="1"/>
</dbReference>
<dbReference type="InterPro" id="IPR003593">
    <property type="entry name" value="AAA+_ATPase"/>
</dbReference>
<organism evidence="5 6">
    <name type="scientific">Vallitalea pronyensis</name>
    <dbReference type="NCBI Taxonomy" id="1348613"/>
    <lineage>
        <taxon>Bacteria</taxon>
        <taxon>Bacillati</taxon>
        <taxon>Bacillota</taxon>
        <taxon>Clostridia</taxon>
        <taxon>Lachnospirales</taxon>
        <taxon>Vallitaleaceae</taxon>
        <taxon>Vallitalea</taxon>
    </lineage>
</organism>
<keyword evidence="2" id="KW-0547">Nucleotide-binding</keyword>
<accession>A0A8J8SJ99</accession>
<dbReference type="RefSeq" id="WP_212696049.1">
    <property type="nucleotide sequence ID" value="NZ_CP058649.1"/>
</dbReference>
<dbReference type="SMART" id="SM00382">
    <property type="entry name" value="AAA"/>
    <property type="match status" value="1"/>
</dbReference>
<keyword evidence="3 5" id="KW-0067">ATP-binding</keyword>
<dbReference type="Gene3D" id="3.40.50.300">
    <property type="entry name" value="P-loop containing nucleotide triphosphate hydrolases"/>
    <property type="match status" value="1"/>
</dbReference>
<dbReference type="InterPro" id="IPR050093">
    <property type="entry name" value="ABC_SmlMolc_Importer"/>
</dbReference>
<dbReference type="InterPro" id="IPR003439">
    <property type="entry name" value="ABC_transporter-like_ATP-bd"/>
</dbReference>
<dbReference type="GO" id="GO:0016887">
    <property type="term" value="F:ATP hydrolysis activity"/>
    <property type="evidence" value="ECO:0007669"/>
    <property type="project" value="InterPro"/>
</dbReference>
<gene>
    <name evidence="5" type="ORF">HZI73_24945</name>
</gene>
<dbReference type="InterPro" id="IPR017871">
    <property type="entry name" value="ABC_transporter-like_CS"/>
</dbReference>
<dbReference type="EMBL" id="CP058649">
    <property type="protein sequence ID" value="QUI25348.1"/>
    <property type="molecule type" value="Genomic_DNA"/>
</dbReference>
<name>A0A8J8SJ99_9FIRM</name>
<sequence length="317" mass="35970">MDKLVVKNINKVFENGDGIRDISFKVKKGEFVTLLGPSGCGKTTILRAIGGFNQIDSGSIALDNQEIHHIKPENRPTSMVFQSYNLWPHMNIYRNLAFGLKIRKMKKKDMDKKIKDTLDMLHIRDQIKKYPKQLSGGQKQRVAIARSLVLEPSVLLLDEPFSALDAKIRKEMRKEIKRIQLETGITIVFVTHDQEEAMGLSDRIIVMNKGTIEQIGTPNEVYENPSTYFVANFMGEMNFLQVNGQRIGFRPEDIVIEEQGMYRATIIASTLVGHYVSVDCMIHDEKVVLYVSKELSTVCQKGNEIGFSVTNEHVYAS</sequence>
<evidence type="ECO:0000313" key="6">
    <source>
        <dbReference type="Proteomes" id="UP000683246"/>
    </source>
</evidence>
<evidence type="ECO:0000256" key="3">
    <source>
        <dbReference type="ARBA" id="ARBA00022840"/>
    </source>
</evidence>
<dbReference type="InterPro" id="IPR008995">
    <property type="entry name" value="Mo/tungstate-bd_C_term_dom"/>
</dbReference>
<evidence type="ECO:0000256" key="2">
    <source>
        <dbReference type="ARBA" id="ARBA00022741"/>
    </source>
</evidence>
<dbReference type="GO" id="GO:0140359">
    <property type="term" value="F:ABC-type transporter activity"/>
    <property type="evidence" value="ECO:0007669"/>
    <property type="project" value="UniProtKB-ARBA"/>
</dbReference>
<dbReference type="PROSITE" id="PS00211">
    <property type="entry name" value="ABC_TRANSPORTER_1"/>
    <property type="match status" value="1"/>
</dbReference>
<dbReference type="Proteomes" id="UP000683246">
    <property type="component" value="Chromosome"/>
</dbReference>
<protein>
    <submittedName>
        <fullName evidence="5">ABC transporter ATP-binding protein</fullName>
    </submittedName>
</protein>
<dbReference type="PROSITE" id="PS50893">
    <property type="entry name" value="ABC_TRANSPORTER_2"/>
    <property type="match status" value="1"/>
</dbReference>
<reference evidence="5" key="1">
    <citation type="submission" date="2020-07" db="EMBL/GenBank/DDBJ databases">
        <title>Vallitalea pronyensis genome.</title>
        <authorList>
            <person name="Postec A."/>
        </authorList>
    </citation>
    <scope>NUCLEOTIDE SEQUENCE</scope>
    <source>
        <strain evidence="5">FatNI3</strain>
    </source>
</reference>
<dbReference type="KEGG" id="vpy:HZI73_24945"/>
<dbReference type="PANTHER" id="PTHR42781">
    <property type="entry name" value="SPERMIDINE/PUTRESCINE IMPORT ATP-BINDING PROTEIN POTA"/>
    <property type="match status" value="1"/>
</dbReference>
<evidence type="ECO:0000256" key="1">
    <source>
        <dbReference type="ARBA" id="ARBA00022448"/>
    </source>
</evidence>
<dbReference type="GO" id="GO:0005524">
    <property type="term" value="F:ATP binding"/>
    <property type="evidence" value="ECO:0007669"/>
    <property type="project" value="UniProtKB-KW"/>
</dbReference>
<dbReference type="AlphaFoldDB" id="A0A8J8SJ99"/>
<keyword evidence="6" id="KW-1185">Reference proteome</keyword>
<dbReference type="SUPFAM" id="SSF52540">
    <property type="entry name" value="P-loop containing nucleoside triphosphate hydrolases"/>
    <property type="match status" value="1"/>
</dbReference>
<dbReference type="InterPro" id="IPR027417">
    <property type="entry name" value="P-loop_NTPase"/>
</dbReference>
<evidence type="ECO:0000313" key="5">
    <source>
        <dbReference type="EMBL" id="QUI25348.1"/>
    </source>
</evidence>
<dbReference type="GO" id="GO:0043190">
    <property type="term" value="C:ATP-binding cassette (ABC) transporter complex"/>
    <property type="evidence" value="ECO:0007669"/>
    <property type="project" value="UniProtKB-ARBA"/>
</dbReference>